<dbReference type="Gene3D" id="3.40.50.1820">
    <property type="entry name" value="alpha/beta hydrolase"/>
    <property type="match status" value="1"/>
</dbReference>
<evidence type="ECO:0000256" key="3">
    <source>
        <dbReference type="ARBA" id="ARBA00023180"/>
    </source>
</evidence>
<dbReference type="PROSITE" id="PS00941">
    <property type="entry name" value="CARBOXYLESTERASE_B_2"/>
    <property type="match status" value="1"/>
</dbReference>
<gene>
    <name evidence="5" type="ORF">MNOR_LOCUS9002</name>
</gene>
<dbReference type="Pfam" id="PF00135">
    <property type="entry name" value="COesterase"/>
    <property type="match status" value="1"/>
</dbReference>
<sequence>HQTHHGVRQPVDVFMGVPHAAPHVGNARFSPTMSPLPWSGIRRCMEAPPACPQPLVPVPPHDVGDKDVPPLPRLHFLKAVRPLLMRQNEDCLYLNIYTPHD</sequence>
<feature type="domain" description="Carboxylesterase type B" evidence="4">
    <location>
        <begin position="4"/>
        <end position="100"/>
    </location>
</feature>
<dbReference type="EMBL" id="CAXKWB010004260">
    <property type="protein sequence ID" value="CAL4073033.1"/>
    <property type="molecule type" value="Genomic_DNA"/>
</dbReference>
<comment type="caution">
    <text evidence="5">The sequence shown here is derived from an EMBL/GenBank/DDBJ whole genome shotgun (WGS) entry which is preliminary data.</text>
</comment>
<dbReference type="InterPro" id="IPR019819">
    <property type="entry name" value="Carboxylesterase_B_CS"/>
</dbReference>
<comment type="similarity">
    <text evidence="1">Belongs to the type-B carboxylesterase/lipase family.</text>
</comment>
<dbReference type="PANTHER" id="PTHR43903">
    <property type="entry name" value="NEUROLIGIN"/>
    <property type="match status" value="1"/>
</dbReference>
<dbReference type="InterPro" id="IPR002018">
    <property type="entry name" value="CarbesteraseB"/>
</dbReference>
<evidence type="ECO:0000256" key="2">
    <source>
        <dbReference type="ARBA" id="ARBA00022729"/>
    </source>
</evidence>
<keyword evidence="3" id="KW-0325">Glycoprotein</keyword>
<proteinExistence type="inferred from homology"/>
<protein>
    <recommendedName>
        <fullName evidence="4">Carboxylesterase type B domain-containing protein</fullName>
    </recommendedName>
</protein>
<dbReference type="AlphaFoldDB" id="A0AAV2Q767"/>
<accession>A0AAV2Q767</accession>
<feature type="non-terminal residue" evidence="5">
    <location>
        <position position="101"/>
    </location>
</feature>
<evidence type="ECO:0000313" key="5">
    <source>
        <dbReference type="EMBL" id="CAL4073033.1"/>
    </source>
</evidence>
<evidence type="ECO:0000259" key="4">
    <source>
        <dbReference type="Pfam" id="PF00135"/>
    </source>
</evidence>
<evidence type="ECO:0000256" key="1">
    <source>
        <dbReference type="ARBA" id="ARBA00005964"/>
    </source>
</evidence>
<dbReference type="Proteomes" id="UP001497623">
    <property type="component" value="Unassembled WGS sequence"/>
</dbReference>
<keyword evidence="2" id="KW-0732">Signal</keyword>
<name>A0AAV2Q767_MEGNR</name>
<dbReference type="InterPro" id="IPR029058">
    <property type="entry name" value="AB_hydrolase_fold"/>
</dbReference>
<reference evidence="5 6" key="1">
    <citation type="submission" date="2024-05" db="EMBL/GenBank/DDBJ databases">
        <authorList>
            <person name="Wallberg A."/>
        </authorList>
    </citation>
    <scope>NUCLEOTIDE SEQUENCE [LARGE SCALE GENOMIC DNA]</scope>
</reference>
<dbReference type="SUPFAM" id="SSF53474">
    <property type="entry name" value="alpha/beta-Hydrolases"/>
    <property type="match status" value="1"/>
</dbReference>
<evidence type="ECO:0000313" key="6">
    <source>
        <dbReference type="Proteomes" id="UP001497623"/>
    </source>
</evidence>
<dbReference type="InterPro" id="IPR051093">
    <property type="entry name" value="Neuroligin/BSAL"/>
</dbReference>
<keyword evidence="6" id="KW-1185">Reference proteome</keyword>
<organism evidence="5 6">
    <name type="scientific">Meganyctiphanes norvegica</name>
    <name type="common">Northern krill</name>
    <name type="synonym">Thysanopoda norvegica</name>
    <dbReference type="NCBI Taxonomy" id="48144"/>
    <lineage>
        <taxon>Eukaryota</taxon>
        <taxon>Metazoa</taxon>
        <taxon>Ecdysozoa</taxon>
        <taxon>Arthropoda</taxon>
        <taxon>Crustacea</taxon>
        <taxon>Multicrustacea</taxon>
        <taxon>Malacostraca</taxon>
        <taxon>Eumalacostraca</taxon>
        <taxon>Eucarida</taxon>
        <taxon>Euphausiacea</taxon>
        <taxon>Euphausiidae</taxon>
        <taxon>Meganyctiphanes</taxon>
    </lineage>
</organism>
<feature type="non-terminal residue" evidence="5">
    <location>
        <position position="1"/>
    </location>
</feature>